<evidence type="ECO:0000313" key="10">
    <source>
        <dbReference type="Proteomes" id="UP000283479"/>
    </source>
</evidence>
<dbReference type="RefSeq" id="WP_127950822.1">
    <property type="nucleotide sequence ID" value="NZ_RKLO01000001.1"/>
</dbReference>
<protein>
    <submittedName>
        <fullName evidence="9">PLDc_N domain-containing protein</fullName>
    </submittedName>
</protein>
<keyword evidence="10" id="KW-1185">Reference proteome</keyword>
<organism evidence="9 10">
    <name type="scientific">Rhodococcus xishaensis</name>
    <dbReference type="NCBI Taxonomy" id="2487364"/>
    <lineage>
        <taxon>Bacteria</taxon>
        <taxon>Bacillati</taxon>
        <taxon>Actinomycetota</taxon>
        <taxon>Actinomycetes</taxon>
        <taxon>Mycobacteriales</taxon>
        <taxon>Nocardiaceae</taxon>
        <taxon>Rhodococcus</taxon>
    </lineage>
</organism>
<evidence type="ECO:0000256" key="2">
    <source>
        <dbReference type="ARBA" id="ARBA00022475"/>
    </source>
</evidence>
<feature type="region of interest" description="Disordered" evidence="6">
    <location>
        <begin position="63"/>
        <end position="88"/>
    </location>
</feature>
<keyword evidence="4 7" id="KW-1133">Transmembrane helix</keyword>
<evidence type="ECO:0000256" key="5">
    <source>
        <dbReference type="ARBA" id="ARBA00023136"/>
    </source>
</evidence>
<dbReference type="EMBL" id="RKLO01000001">
    <property type="protein sequence ID" value="RVW05305.1"/>
    <property type="molecule type" value="Genomic_DNA"/>
</dbReference>
<keyword evidence="2" id="KW-1003">Cell membrane</keyword>
<keyword evidence="3 7" id="KW-0812">Transmembrane</keyword>
<dbReference type="InterPro" id="IPR027379">
    <property type="entry name" value="CLS_N"/>
</dbReference>
<evidence type="ECO:0000256" key="3">
    <source>
        <dbReference type="ARBA" id="ARBA00022692"/>
    </source>
</evidence>
<evidence type="ECO:0000256" key="6">
    <source>
        <dbReference type="SAM" id="MobiDB-lite"/>
    </source>
</evidence>
<name>A0A3S3E4Q7_9NOCA</name>
<dbReference type="Pfam" id="PF13396">
    <property type="entry name" value="PLDc_N"/>
    <property type="match status" value="1"/>
</dbReference>
<dbReference type="Proteomes" id="UP000283479">
    <property type="component" value="Unassembled WGS sequence"/>
</dbReference>
<feature type="transmembrane region" description="Helical" evidence="7">
    <location>
        <begin position="32"/>
        <end position="53"/>
    </location>
</feature>
<gene>
    <name evidence="9" type="ORF">EGT50_01395</name>
</gene>
<evidence type="ECO:0000256" key="7">
    <source>
        <dbReference type="SAM" id="Phobius"/>
    </source>
</evidence>
<keyword evidence="5 7" id="KW-0472">Membrane</keyword>
<comment type="caution">
    <text evidence="9">The sequence shown here is derived from an EMBL/GenBank/DDBJ whole genome shotgun (WGS) entry which is preliminary data.</text>
</comment>
<evidence type="ECO:0000256" key="1">
    <source>
        <dbReference type="ARBA" id="ARBA00004651"/>
    </source>
</evidence>
<evidence type="ECO:0000313" key="9">
    <source>
        <dbReference type="EMBL" id="RVW05305.1"/>
    </source>
</evidence>
<dbReference type="GO" id="GO:0005886">
    <property type="term" value="C:plasma membrane"/>
    <property type="evidence" value="ECO:0007669"/>
    <property type="project" value="UniProtKB-SubCell"/>
</dbReference>
<proteinExistence type="predicted"/>
<sequence length="117" mass="13171">MPYLGLIVIILGVVCLVDVIVAEEHAVRNLPKVAWVVVVLLMPLIGSALWIVAGRPAGGFAPRRPLAPPSGFPEYDRPGRHVAQRSEEDEEFLRRCRERAEEQRRIAREQRQNDPNA</sequence>
<evidence type="ECO:0000256" key="4">
    <source>
        <dbReference type="ARBA" id="ARBA00022989"/>
    </source>
</evidence>
<dbReference type="OrthoDB" id="3298527at2"/>
<evidence type="ECO:0000259" key="8">
    <source>
        <dbReference type="Pfam" id="PF13396"/>
    </source>
</evidence>
<reference evidence="9 10" key="1">
    <citation type="submission" date="2018-11" db="EMBL/GenBank/DDBJ databases">
        <title>Rhodococcus spongicola sp. nov. and Rhodococcus xishaensis sp. nov. from marine sponges.</title>
        <authorList>
            <person name="Li L."/>
            <person name="Lin H.W."/>
        </authorList>
    </citation>
    <scope>NUCLEOTIDE SEQUENCE [LARGE SCALE GENOMIC DNA]</scope>
    <source>
        <strain evidence="9 10">LHW51113</strain>
    </source>
</reference>
<dbReference type="AlphaFoldDB" id="A0A3S3E4Q7"/>
<feature type="domain" description="Cardiolipin synthase N-terminal" evidence="8">
    <location>
        <begin position="10"/>
        <end position="55"/>
    </location>
</feature>
<accession>A0A3S3E4Q7</accession>
<comment type="subcellular location">
    <subcellularLocation>
        <location evidence="1">Cell membrane</location>
        <topology evidence="1">Multi-pass membrane protein</topology>
    </subcellularLocation>
</comment>